<name>A0ABX8ECS6_9ACTN</name>
<dbReference type="NCBIfam" id="TIGR01488">
    <property type="entry name" value="HAD-SF-IB"/>
    <property type="match status" value="1"/>
</dbReference>
<keyword evidence="2" id="KW-0479">Metal-binding</keyword>
<dbReference type="PANTHER" id="PTHR43344:SF13">
    <property type="entry name" value="PHOSPHATASE RV3661-RELATED"/>
    <property type="match status" value="1"/>
</dbReference>
<evidence type="ECO:0000256" key="4">
    <source>
        <dbReference type="ARBA" id="ARBA00022842"/>
    </source>
</evidence>
<proteinExistence type="inferred from homology"/>
<dbReference type="InterPro" id="IPR050582">
    <property type="entry name" value="HAD-like_SerB"/>
</dbReference>
<evidence type="ECO:0000256" key="2">
    <source>
        <dbReference type="ARBA" id="ARBA00022723"/>
    </source>
</evidence>
<keyword evidence="4" id="KW-0460">Magnesium</keyword>
<dbReference type="Gene3D" id="1.20.1440.100">
    <property type="entry name" value="SG protein - dephosphorylation function"/>
    <property type="match status" value="1"/>
</dbReference>
<dbReference type="EC" id="3.1.3.-" evidence="6"/>
<gene>
    <name evidence="6" type="ORF">ENKNEFLB_00413</name>
</gene>
<keyword evidence="5" id="KW-0472">Membrane</keyword>
<keyword evidence="3 6" id="KW-0378">Hydrolase</keyword>
<dbReference type="InterPro" id="IPR023214">
    <property type="entry name" value="HAD_sf"/>
</dbReference>
<evidence type="ECO:0000256" key="1">
    <source>
        <dbReference type="ARBA" id="ARBA00009184"/>
    </source>
</evidence>
<dbReference type="Proteomes" id="UP000679307">
    <property type="component" value="Chromosome"/>
</dbReference>
<keyword evidence="5" id="KW-1133">Transmembrane helix</keyword>
<dbReference type="Gene3D" id="3.40.50.1000">
    <property type="entry name" value="HAD superfamily/HAD-like"/>
    <property type="match status" value="1"/>
</dbReference>
<keyword evidence="7" id="KW-1185">Reference proteome</keyword>
<evidence type="ECO:0000256" key="5">
    <source>
        <dbReference type="SAM" id="Phobius"/>
    </source>
</evidence>
<organism evidence="6 7">
    <name type="scientific">Nocardioides aquaticus</name>
    <dbReference type="NCBI Taxonomy" id="160826"/>
    <lineage>
        <taxon>Bacteria</taxon>
        <taxon>Bacillati</taxon>
        <taxon>Actinomycetota</taxon>
        <taxon>Actinomycetes</taxon>
        <taxon>Propionibacteriales</taxon>
        <taxon>Nocardioidaceae</taxon>
        <taxon>Nocardioides</taxon>
    </lineage>
</organism>
<dbReference type="Pfam" id="PF12710">
    <property type="entry name" value="HAD"/>
    <property type="match status" value="1"/>
</dbReference>
<evidence type="ECO:0000313" key="7">
    <source>
        <dbReference type="Proteomes" id="UP000679307"/>
    </source>
</evidence>
<dbReference type="InterPro" id="IPR006385">
    <property type="entry name" value="HAD_hydro_SerB1"/>
</dbReference>
<dbReference type="EMBL" id="CP075371">
    <property type="protein sequence ID" value="QVT78041.1"/>
    <property type="molecule type" value="Genomic_DNA"/>
</dbReference>
<evidence type="ECO:0000256" key="3">
    <source>
        <dbReference type="ARBA" id="ARBA00022801"/>
    </source>
</evidence>
<dbReference type="NCBIfam" id="TIGR01490">
    <property type="entry name" value="HAD-SF-IB-hyp1"/>
    <property type="match status" value="1"/>
</dbReference>
<keyword evidence="5" id="KW-0812">Transmembrane</keyword>
<sequence>MADPTPPPAPTTPPAPTAAFFDLDKTIIAKSSTLAFSKPFQAGGLISRRAVLRSAYSQFVYLVGGADHDQMEKMRAFMSQLCAGWDVATVREIVAETLHHVVDPLVYDEAVSLIEEHHRAGRDVVIVSTSGSEVVEPIGAMLGADHVVATRLEVVEGRYTGEISYYAYAEEKARAITALAVEHGYDLDRSFGYSDSVTDVPMLEAVGHPHAVNPDRDLRRTAAARGWPVLNFSRPVTLRSRLHLPSTRPTLAALAVGGAVAVGGVVWAGARRRQVS</sequence>
<dbReference type="SUPFAM" id="SSF56784">
    <property type="entry name" value="HAD-like"/>
    <property type="match status" value="1"/>
</dbReference>
<dbReference type="RefSeq" id="WP_214057678.1">
    <property type="nucleotide sequence ID" value="NZ_BAAAHS010000159.1"/>
</dbReference>
<dbReference type="PANTHER" id="PTHR43344">
    <property type="entry name" value="PHOSPHOSERINE PHOSPHATASE"/>
    <property type="match status" value="1"/>
</dbReference>
<dbReference type="InterPro" id="IPR036412">
    <property type="entry name" value="HAD-like_sf"/>
</dbReference>
<protein>
    <submittedName>
        <fullName evidence="6">Phosphatase</fullName>
        <ecNumber evidence="6">3.1.3.-</ecNumber>
    </submittedName>
</protein>
<dbReference type="CDD" id="cd02612">
    <property type="entry name" value="HAD_PGPPase"/>
    <property type="match status" value="1"/>
</dbReference>
<reference evidence="6 7" key="1">
    <citation type="submission" date="2021-05" db="EMBL/GenBank/DDBJ databases">
        <title>Complete genome of Nocardioides aquaticus KCTC 9944T isolated from meromictic and hypersaline Ekho Lake, Antarctica.</title>
        <authorList>
            <person name="Hwang K."/>
            <person name="Kim K.M."/>
            <person name="Choe H."/>
        </authorList>
    </citation>
    <scope>NUCLEOTIDE SEQUENCE [LARGE SCALE GENOMIC DNA]</scope>
    <source>
        <strain evidence="6 7">KCTC 9944</strain>
    </source>
</reference>
<accession>A0ABX8ECS6</accession>
<comment type="similarity">
    <text evidence="1">Belongs to the HAD-like hydrolase superfamily. SerB family.</text>
</comment>
<dbReference type="GO" id="GO:0016787">
    <property type="term" value="F:hydrolase activity"/>
    <property type="evidence" value="ECO:0007669"/>
    <property type="project" value="UniProtKB-KW"/>
</dbReference>
<feature type="transmembrane region" description="Helical" evidence="5">
    <location>
        <begin position="251"/>
        <end position="270"/>
    </location>
</feature>
<evidence type="ECO:0000313" key="6">
    <source>
        <dbReference type="EMBL" id="QVT78041.1"/>
    </source>
</evidence>